<gene>
    <name evidence="1" type="ORF">N4264_24700</name>
</gene>
<dbReference type="Gene3D" id="3.40.1580.10">
    <property type="entry name" value="SMI1/KNR4-like"/>
    <property type="match status" value="1"/>
</dbReference>
<reference evidence="1" key="1">
    <citation type="submission" date="2022-09" db="EMBL/GenBank/DDBJ databases">
        <title>Tahibacter sp. nov., isolated from a fresh water.</title>
        <authorList>
            <person name="Baek J.H."/>
            <person name="Lee J.K."/>
            <person name="Kim J.M."/>
            <person name="Jeon C.O."/>
        </authorList>
    </citation>
    <scope>NUCLEOTIDE SEQUENCE</scope>
    <source>
        <strain evidence="1">W38</strain>
    </source>
</reference>
<dbReference type="RefSeq" id="WP_261694860.1">
    <property type="nucleotide sequence ID" value="NZ_CP104694.1"/>
</dbReference>
<dbReference type="EMBL" id="CP104694">
    <property type="protein sequence ID" value="UXI67891.1"/>
    <property type="molecule type" value="Genomic_DNA"/>
</dbReference>
<keyword evidence="2" id="KW-1185">Reference proteome</keyword>
<accession>A0ABY6BE72</accession>
<proteinExistence type="predicted"/>
<organism evidence="1 2">
    <name type="scientific">Tahibacter amnicola</name>
    <dbReference type="NCBI Taxonomy" id="2976241"/>
    <lineage>
        <taxon>Bacteria</taxon>
        <taxon>Pseudomonadati</taxon>
        <taxon>Pseudomonadota</taxon>
        <taxon>Gammaproteobacteria</taxon>
        <taxon>Lysobacterales</taxon>
        <taxon>Rhodanobacteraceae</taxon>
        <taxon>Tahibacter</taxon>
    </lineage>
</organism>
<sequence>MAYQQWLADQQGSVWLADDATVLYVGADLQERNTTYGIQASLPQYLMIGQEGDRAYLLEARAGAPVHSVDLGSLMVEDFRLVSPDFATWQQGGFALPPEKAASPLPMRAPIYVDGVPAGDVAALGRIRKLLNAQWPMGQLRAMLAAQPILAEASGFPFRIRGALASEPALASYLFYGKGGKLKRIRP</sequence>
<dbReference type="InterPro" id="IPR037883">
    <property type="entry name" value="Knr4/Smi1-like_sf"/>
</dbReference>
<evidence type="ECO:0000313" key="1">
    <source>
        <dbReference type="EMBL" id="UXI67891.1"/>
    </source>
</evidence>
<name>A0ABY6BE72_9GAMM</name>
<evidence type="ECO:0000313" key="2">
    <source>
        <dbReference type="Proteomes" id="UP001064632"/>
    </source>
</evidence>
<dbReference type="Proteomes" id="UP001064632">
    <property type="component" value="Chromosome"/>
</dbReference>
<protein>
    <submittedName>
        <fullName evidence="1">Uncharacterized protein</fullName>
    </submittedName>
</protein>